<accession>A0ABQ2DVR3</accession>
<evidence type="ECO:0000259" key="1">
    <source>
        <dbReference type="PROSITE" id="PS50943"/>
    </source>
</evidence>
<organism evidence="2 3">
    <name type="scientific">Glutamicibacter ardleyensis</name>
    <dbReference type="NCBI Taxonomy" id="225894"/>
    <lineage>
        <taxon>Bacteria</taxon>
        <taxon>Bacillati</taxon>
        <taxon>Actinomycetota</taxon>
        <taxon>Actinomycetes</taxon>
        <taxon>Micrococcales</taxon>
        <taxon>Micrococcaceae</taxon>
        <taxon>Glutamicibacter</taxon>
    </lineage>
</organism>
<comment type="caution">
    <text evidence="2">The sequence shown here is derived from an EMBL/GenBank/DDBJ whole genome shotgun (WGS) entry which is preliminary data.</text>
</comment>
<dbReference type="InterPro" id="IPR001387">
    <property type="entry name" value="Cro/C1-type_HTH"/>
</dbReference>
<dbReference type="GeneID" id="303306064"/>
<evidence type="ECO:0000313" key="3">
    <source>
        <dbReference type="Proteomes" id="UP000606115"/>
    </source>
</evidence>
<dbReference type="PROSITE" id="PS50943">
    <property type="entry name" value="HTH_CROC1"/>
    <property type="match status" value="1"/>
</dbReference>
<dbReference type="SUPFAM" id="SSF47413">
    <property type="entry name" value="lambda repressor-like DNA-binding domains"/>
    <property type="match status" value="1"/>
</dbReference>
<reference evidence="3" key="1">
    <citation type="journal article" date="2019" name="Int. J. Syst. Evol. Microbiol.">
        <title>The Global Catalogue of Microorganisms (GCM) 10K type strain sequencing project: providing services to taxonomists for standard genome sequencing and annotation.</title>
        <authorList>
            <consortium name="The Broad Institute Genomics Platform"/>
            <consortium name="The Broad Institute Genome Sequencing Center for Infectious Disease"/>
            <person name="Wu L."/>
            <person name="Ma J."/>
        </authorList>
    </citation>
    <scope>NUCLEOTIDE SEQUENCE [LARGE SCALE GENOMIC DNA]</scope>
    <source>
        <strain evidence="3">CGMCC 1.3685</strain>
    </source>
</reference>
<dbReference type="Gene3D" id="1.10.260.40">
    <property type="entry name" value="lambda repressor-like DNA-binding domains"/>
    <property type="match status" value="1"/>
</dbReference>
<dbReference type="Proteomes" id="UP000606115">
    <property type="component" value="Unassembled WGS sequence"/>
</dbReference>
<dbReference type="SMART" id="SM00530">
    <property type="entry name" value="HTH_XRE"/>
    <property type="match status" value="1"/>
</dbReference>
<sequence length="66" mass="6902">MNSLLEIGAALQLSRKENALTQEQLADLANISERTVRAIETGTGNPSIGAVLSVASVLGLKIVVQK</sequence>
<name>A0ABQ2DVR3_9MICC</name>
<evidence type="ECO:0000313" key="2">
    <source>
        <dbReference type="EMBL" id="GGJ74910.1"/>
    </source>
</evidence>
<gene>
    <name evidence="2" type="ORF">GCM10007173_37400</name>
</gene>
<keyword evidence="3" id="KW-1185">Reference proteome</keyword>
<dbReference type="CDD" id="cd00093">
    <property type="entry name" value="HTH_XRE"/>
    <property type="match status" value="1"/>
</dbReference>
<dbReference type="Pfam" id="PF01381">
    <property type="entry name" value="HTH_3"/>
    <property type="match status" value="1"/>
</dbReference>
<dbReference type="EMBL" id="BMKX01000021">
    <property type="protein sequence ID" value="GGJ74910.1"/>
    <property type="molecule type" value="Genomic_DNA"/>
</dbReference>
<proteinExistence type="predicted"/>
<dbReference type="RefSeq" id="WP_096253988.1">
    <property type="nucleotide sequence ID" value="NZ_BMKX01000021.1"/>
</dbReference>
<feature type="domain" description="HTH cro/C1-type" evidence="1">
    <location>
        <begin position="11"/>
        <end position="65"/>
    </location>
</feature>
<protein>
    <recommendedName>
        <fullName evidence="1">HTH cro/C1-type domain-containing protein</fullName>
    </recommendedName>
</protein>
<dbReference type="InterPro" id="IPR010982">
    <property type="entry name" value="Lambda_DNA-bd_dom_sf"/>
</dbReference>